<dbReference type="PROSITE" id="PS51257">
    <property type="entry name" value="PROKAR_LIPOPROTEIN"/>
    <property type="match status" value="1"/>
</dbReference>
<dbReference type="InterPro" id="IPR003599">
    <property type="entry name" value="Ig_sub"/>
</dbReference>
<evidence type="ECO:0000256" key="5">
    <source>
        <dbReference type="ARBA" id="ARBA00023319"/>
    </source>
</evidence>
<comment type="subcellular location">
    <subcellularLocation>
        <location evidence="1">Membrane</location>
        <topology evidence="1">Single-pass type I membrane protein</topology>
    </subcellularLocation>
</comment>
<accession>R7TCS7</accession>
<dbReference type="HOGENOM" id="CLU_564125_0_0_1"/>
<dbReference type="OrthoDB" id="3256376at2759"/>
<dbReference type="Proteomes" id="UP000014760">
    <property type="component" value="Unassembled WGS sequence"/>
</dbReference>
<gene>
    <name evidence="9" type="ORF">CAPTEDRAFT_212816</name>
</gene>
<keyword evidence="11" id="KW-1185">Reference proteome</keyword>
<dbReference type="EMBL" id="AMQN01014938">
    <property type="status" value="NOT_ANNOTATED_CDS"/>
    <property type="molecule type" value="Genomic_DNA"/>
</dbReference>
<dbReference type="SUPFAM" id="SSF48726">
    <property type="entry name" value="Immunoglobulin"/>
    <property type="match status" value="1"/>
</dbReference>
<evidence type="ECO:0000256" key="6">
    <source>
        <dbReference type="SAM" id="MobiDB-lite"/>
    </source>
</evidence>
<dbReference type="PANTHER" id="PTHR11640">
    <property type="entry name" value="NEPHRIN"/>
    <property type="match status" value="1"/>
</dbReference>
<evidence type="ECO:0000256" key="7">
    <source>
        <dbReference type="SAM" id="Phobius"/>
    </source>
</evidence>
<dbReference type="GO" id="GO:0016020">
    <property type="term" value="C:membrane"/>
    <property type="evidence" value="ECO:0007669"/>
    <property type="project" value="UniProtKB-SubCell"/>
</dbReference>
<evidence type="ECO:0000256" key="3">
    <source>
        <dbReference type="ARBA" id="ARBA00023157"/>
    </source>
</evidence>
<name>R7TCS7_CAPTE</name>
<dbReference type="InterPro" id="IPR051275">
    <property type="entry name" value="Cell_adhesion_signaling"/>
</dbReference>
<dbReference type="InterPro" id="IPR007110">
    <property type="entry name" value="Ig-like_dom"/>
</dbReference>
<feature type="domain" description="Ig-like" evidence="8">
    <location>
        <begin position="254"/>
        <end position="333"/>
    </location>
</feature>
<protein>
    <recommendedName>
        <fullName evidence="8">Ig-like domain-containing protein</fullName>
    </recommendedName>
</protein>
<evidence type="ECO:0000256" key="1">
    <source>
        <dbReference type="ARBA" id="ARBA00004479"/>
    </source>
</evidence>
<evidence type="ECO:0000313" key="11">
    <source>
        <dbReference type="Proteomes" id="UP000014760"/>
    </source>
</evidence>
<evidence type="ECO:0000259" key="8">
    <source>
        <dbReference type="PROSITE" id="PS50835"/>
    </source>
</evidence>
<sequence length="512" mass="56031">MLKARFQPCHYTGMQKSIGAVIVTSFLAACRAQFAATPQNVAAYAGNDIELVCASSSTSPSLIMSWYEYISIAYGQIISLNGASSNPPNPEIYTVADPIEGVYNIGIKLLGSSGGMYGCVQLAPLTGFSYANIIVFEEALLCECTVPPGDNAVEEGDEYSMTCSVTYTGDVGWAPKMEWKDGNGVISDAIDNSVEGKLDVTVTRSAAPDHHEFEYSARIYFVAFNGTLQDNMASNIPSFTETHTFDAIIVHYSPRDIEFTEEKAKYVPGDQIVCSASGRPRPEITWRNINNGLVYKTDTLVIIDDMLSEQQSYECQATNVIKGTTRTATRSLTFPEVNKRNNNSTVLSAVLGVLAFILMAIAAVVLYCWIQRRGDCHQQDSPTQDTSQLSKEASPNENMSDLTEKGGPPPHENTSRSVENSSASYANMSHPMEQKFPFYENITCPVDKGDSSYENITCPVEKSTPAYKNQASISPNEVSSSMTNYESLSREQLDAANDPYTSLEGVYQEIHD</sequence>
<reference evidence="10" key="3">
    <citation type="submission" date="2015-06" db="UniProtKB">
        <authorList>
            <consortium name="EnsemblMetazoa"/>
        </authorList>
    </citation>
    <scope>IDENTIFICATION</scope>
</reference>
<keyword evidence="7" id="KW-1133">Transmembrane helix</keyword>
<keyword evidence="2 7" id="KW-0472">Membrane</keyword>
<keyword evidence="7" id="KW-0812">Transmembrane</keyword>
<keyword evidence="5" id="KW-0393">Immunoglobulin domain</keyword>
<reference evidence="9 11" key="2">
    <citation type="journal article" date="2013" name="Nature">
        <title>Insights into bilaterian evolution from three spiralian genomes.</title>
        <authorList>
            <person name="Simakov O."/>
            <person name="Marletaz F."/>
            <person name="Cho S.J."/>
            <person name="Edsinger-Gonzales E."/>
            <person name="Havlak P."/>
            <person name="Hellsten U."/>
            <person name="Kuo D.H."/>
            <person name="Larsson T."/>
            <person name="Lv J."/>
            <person name="Arendt D."/>
            <person name="Savage R."/>
            <person name="Osoegawa K."/>
            <person name="de Jong P."/>
            <person name="Grimwood J."/>
            <person name="Chapman J.A."/>
            <person name="Shapiro H."/>
            <person name="Aerts A."/>
            <person name="Otillar R.P."/>
            <person name="Terry A.Y."/>
            <person name="Boore J.L."/>
            <person name="Grigoriev I.V."/>
            <person name="Lindberg D.R."/>
            <person name="Seaver E.C."/>
            <person name="Weisblat D.A."/>
            <person name="Putnam N.H."/>
            <person name="Rokhsar D.S."/>
        </authorList>
    </citation>
    <scope>NUCLEOTIDE SEQUENCE</scope>
    <source>
        <strain evidence="9 11">I ESC-2004</strain>
    </source>
</reference>
<dbReference type="InterPro" id="IPR013783">
    <property type="entry name" value="Ig-like_fold"/>
</dbReference>
<dbReference type="Gene3D" id="2.60.40.10">
    <property type="entry name" value="Immunoglobulins"/>
    <property type="match status" value="1"/>
</dbReference>
<reference evidence="11" key="1">
    <citation type="submission" date="2012-12" db="EMBL/GenBank/DDBJ databases">
        <authorList>
            <person name="Hellsten U."/>
            <person name="Grimwood J."/>
            <person name="Chapman J.A."/>
            <person name="Shapiro H."/>
            <person name="Aerts A."/>
            <person name="Otillar R.P."/>
            <person name="Terry A.Y."/>
            <person name="Boore J.L."/>
            <person name="Simakov O."/>
            <person name="Marletaz F."/>
            <person name="Cho S.-J."/>
            <person name="Edsinger-Gonzales E."/>
            <person name="Havlak P."/>
            <person name="Kuo D.-H."/>
            <person name="Larsson T."/>
            <person name="Lv J."/>
            <person name="Arendt D."/>
            <person name="Savage R."/>
            <person name="Osoegawa K."/>
            <person name="de Jong P."/>
            <person name="Lindberg D.R."/>
            <person name="Seaver E.C."/>
            <person name="Weisblat D.A."/>
            <person name="Putnam N.H."/>
            <person name="Grigoriev I.V."/>
            <person name="Rokhsar D.S."/>
        </authorList>
    </citation>
    <scope>NUCLEOTIDE SEQUENCE</scope>
    <source>
        <strain evidence="11">I ESC-2004</strain>
    </source>
</reference>
<evidence type="ECO:0000313" key="9">
    <source>
        <dbReference type="EMBL" id="ELT89272.1"/>
    </source>
</evidence>
<evidence type="ECO:0000256" key="4">
    <source>
        <dbReference type="ARBA" id="ARBA00023180"/>
    </source>
</evidence>
<dbReference type="AlphaFoldDB" id="R7TCS7"/>
<keyword evidence="4" id="KW-0325">Glycoprotein</keyword>
<proteinExistence type="predicted"/>
<feature type="compositionally biased region" description="Polar residues" evidence="6">
    <location>
        <begin position="379"/>
        <end position="401"/>
    </location>
</feature>
<dbReference type="EnsemblMetazoa" id="CapteT212816">
    <property type="protein sequence ID" value="CapteP212816"/>
    <property type="gene ID" value="CapteG212816"/>
</dbReference>
<feature type="region of interest" description="Disordered" evidence="6">
    <location>
        <begin position="378"/>
        <end position="424"/>
    </location>
</feature>
<evidence type="ECO:0000313" key="10">
    <source>
        <dbReference type="EnsemblMetazoa" id="CapteP212816"/>
    </source>
</evidence>
<dbReference type="SMART" id="SM00409">
    <property type="entry name" value="IG"/>
    <property type="match status" value="2"/>
</dbReference>
<keyword evidence="3" id="KW-1015">Disulfide bond</keyword>
<dbReference type="InterPro" id="IPR036179">
    <property type="entry name" value="Ig-like_dom_sf"/>
</dbReference>
<evidence type="ECO:0000256" key="2">
    <source>
        <dbReference type="ARBA" id="ARBA00023136"/>
    </source>
</evidence>
<feature type="transmembrane region" description="Helical" evidence="7">
    <location>
        <begin position="346"/>
        <end position="370"/>
    </location>
</feature>
<feature type="domain" description="Ig-like" evidence="8">
    <location>
        <begin position="32"/>
        <end position="119"/>
    </location>
</feature>
<organism evidence="9">
    <name type="scientific">Capitella teleta</name>
    <name type="common">Polychaete worm</name>
    <dbReference type="NCBI Taxonomy" id="283909"/>
    <lineage>
        <taxon>Eukaryota</taxon>
        <taxon>Metazoa</taxon>
        <taxon>Spiralia</taxon>
        <taxon>Lophotrochozoa</taxon>
        <taxon>Annelida</taxon>
        <taxon>Polychaeta</taxon>
        <taxon>Sedentaria</taxon>
        <taxon>Scolecida</taxon>
        <taxon>Capitellidae</taxon>
        <taxon>Capitella</taxon>
    </lineage>
</organism>
<dbReference type="EMBL" id="KB311434">
    <property type="protein sequence ID" value="ELT89272.1"/>
    <property type="molecule type" value="Genomic_DNA"/>
</dbReference>
<feature type="compositionally biased region" description="Polar residues" evidence="6">
    <location>
        <begin position="415"/>
        <end position="424"/>
    </location>
</feature>
<dbReference type="PROSITE" id="PS50835">
    <property type="entry name" value="IG_LIKE"/>
    <property type="match status" value="2"/>
</dbReference>